<organism evidence="1 2">
    <name type="scientific">Ditylenchus dipsaci</name>
    <dbReference type="NCBI Taxonomy" id="166011"/>
    <lineage>
        <taxon>Eukaryota</taxon>
        <taxon>Metazoa</taxon>
        <taxon>Ecdysozoa</taxon>
        <taxon>Nematoda</taxon>
        <taxon>Chromadorea</taxon>
        <taxon>Rhabditida</taxon>
        <taxon>Tylenchina</taxon>
        <taxon>Tylenchomorpha</taxon>
        <taxon>Sphaerularioidea</taxon>
        <taxon>Anguinidae</taxon>
        <taxon>Anguininae</taxon>
        <taxon>Ditylenchus</taxon>
    </lineage>
</organism>
<reference evidence="2" key="1">
    <citation type="submission" date="2022-11" db="UniProtKB">
        <authorList>
            <consortium name="WormBaseParasite"/>
        </authorList>
    </citation>
    <scope>IDENTIFICATION</scope>
</reference>
<proteinExistence type="predicted"/>
<dbReference type="Proteomes" id="UP000887574">
    <property type="component" value="Unplaced"/>
</dbReference>
<evidence type="ECO:0000313" key="1">
    <source>
        <dbReference type="Proteomes" id="UP000887574"/>
    </source>
</evidence>
<keyword evidence="1" id="KW-1185">Reference proteome</keyword>
<dbReference type="AlphaFoldDB" id="A0A915EV36"/>
<dbReference type="WBParaSite" id="jg9317">
    <property type="protein sequence ID" value="jg9317"/>
    <property type="gene ID" value="jg9317"/>
</dbReference>
<protein>
    <submittedName>
        <fullName evidence="2">Uncharacterized protein</fullName>
    </submittedName>
</protein>
<accession>A0A915EV36</accession>
<evidence type="ECO:0000313" key="2">
    <source>
        <dbReference type="WBParaSite" id="jg9317"/>
    </source>
</evidence>
<sequence>MDPRNSCNEIGDVKSLLRSFNALSLLPASEVFLRFDELVAEMKIKIKGQIIPAQKAEPLRGFPSLSFDPPSTLPVTTSSAGLLASQVRKTSQKCYSGGEEE</sequence>
<name>A0A915EV36_9BILA</name>